<dbReference type="Gene3D" id="3.20.20.140">
    <property type="entry name" value="Metal-dependent hydrolases"/>
    <property type="match status" value="1"/>
</dbReference>
<reference evidence="2 3" key="1">
    <citation type="journal article" date="2019" name="Int. J. Syst. Evol. Microbiol.">
        <title>The Global Catalogue of Microorganisms (GCM) 10K type strain sequencing project: providing services to taxonomists for standard genome sequencing and annotation.</title>
        <authorList>
            <consortium name="The Broad Institute Genomics Platform"/>
            <consortium name="The Broad Institute Genome Sequencing Center for Infectious Disease"/>
            <person name="Wu L."/>
            <person name="Ma J."/>
        </authorList>
    </citation>
    <scope>NUCLEOTIDE SEQUENCE [LARGE SCALE GENOMIC DNA]</scope>
    <source>
        <strain evidence="2 3">JCM 7356</strain>
    </source>
</reference>
<comment type="caution">
    <text evidence="2">The sequence shown here is derived from an EMBL/GenBank/DDBJ whole genome shotgun (WGS) entry which is preliminary data.</text>
</comment>
<proteinExistence type="predicted"/>
<keyword evidence="3" id="KW-1185">Reference proteome</keyword>
<feature type="domain" description="Amidohydrolase-related" evidence="1">
    <location>
        <begin position="195"/>
        <end position="366"/>
    </location>
</feature>
<evidence type="ECO:0000259" key="1">
    <source>
        <dbReference type="Pfam" id="PF04909"/>
    </source>
</evidence>
<dbReference type="InterPro" id="IPR006680">
    <property type="entry name" value="Amidohydro-rel"/>
</dbReference>
<protein>
    <submittedName>
        <fullName evidence="2">Amidohydrolase family protein</fullName>
    </submittedName>
</protein>
<name>A0ABN3DKL4_9ACTN</name>
<dbReference type="PANTHER" id="PTHR43383">
    <property type="entry name" value="NODULIN 6"/>
    <property type="match status" value="1"/>
</dbReference>
<dbReference type="InterPro" id="IPR032466">
    <property type="entry name" value="Metal_Hydrolase"/>
</dbReference>
<evidence type="ECO:0000313" key="3">
    <source>
        <dbReference type="Proteomes" id="UP001500305"/>
    </source>
</evidence>
<gene>
    <name evidence="2" type="ORF">GCM10010430_14270</name>
</gene>
<evidence type="ECO:0000313" key="2">
    <source>
        <dbReference type="EMBL" id="GAA2234630.1"/>
    </source>
</evidence>
<dbReference type="PANTHER" id="PTHR43383:SF2">
    <property type="entry name" value="AMIDOHYDROLASE 2 FAMILY PROTEIN"/>
    <property type="match status" value="1"/>
</dbReference>
<organism evidence="2 3">
    <name type="scientific">Kitasatospora cystarginea</name>
    <dbReference type="NCBI Taxonomy" id="58350"/>
    <lineage>
        <taxon>Bacteria</taxon>
        <taxon>Bacillati</taxon>
        <taxon>Actinomycetota</taxon>
        <taxon>Actinomycetes</taxon>
        <taxon>Kitasatosporales</taxon>
        <taxon>Streptomycetaceae</taxon>
        <taxon>Kitasatospora</taxon>
    </lineage>
</organism>
<accession>A0ABN3DKL4</accession>
<dbReference type="Proteomes" id="UP001500305">
    <property type="component" value="Unassembled WGS sequence"/>
</dbReference>
<sequence>MRLVDQHCHSVVRADLDPAAFAALITESDRPPAAGTTPFDSATGLAVRRWCPPALGLPEYAPAADYLVRRRELGPAEATARLLAAAGLDCCLVDTGLTGAAGRPLLPLAELAAATGAEVREVVRMESVAERVDSTAAGWSLAVRAALESACAEAAALKSIVGYRCGLAVPPGPPDEAEVIRAAGAWLSGPRTRLADPVLLARLLWTAVEVCEPLGLPIQLHTGFGDPDLRLHLADPALLVDFVRAVEPSGVPLVLLHGYPYHRQAAWLAASFPHVYADIGLTVTHTGARAAEVLGEVLELAPFGKVLFSTDAYGLPELFLVGAAQYRHSLGRLLAGWQADGGCPAADAARIERMVSAGNARRLYRL</sequence>
<dbReference type="Pfam" id="PF04909">
    <property type="entry name" value="Amidohydro_2"/>
    <property type="match status" value="1"/>
</dbReference>
<dbReference type="SUPFAM" id="SSF51556">
    <property type="entry name" value="Metallo-dependent hydrolases"/>
    <property type="match status" value="1"/>
</dbReference>
<dbReference type="EMBL" id="BAAATR010000004">
    <property type="protein sequence ID" value="GAA2234630.1"/>
    <property type="molecule type" value="Genomic_DNA"/>
</dbReference>